<dbReference type="AlphaFoldDB" id="A0A0S4NAR2"/>
<organism evidence="1 2">
    <name type="scientific">Candidatus Thermokryptus mobilis</name>
    <dbReference type="NCBI Taxonomy" id="1643428"/>
    <lineage>
        <taxon>Bacteria</taxon>
        <taxon>Pseudomonadati</taxon>
        <taxon>Candidatus Kryptoniota</taxon>
        <taxon>Candidatus Thermokryptus</taxon>
    </lineage>
</organism>
<protein>
    <recommendedName>
        <fullName evidence="3">WD40-like Beta Propeller Repeat</fullName>
    </recommendedName>
</protein>
<gene>
    <name evidence="1" type="ORF">JGI1_02073</name>
</gene>
<name>A0A0S4NAR2_9BACT</name>
<dbReference type="EMBL" id="FAOO01000021">
    <property type="protein sequence ID" value="CUU08396.1"/>
    <property type="molecule type" value="Genomic_DNA"/>
</dbReference>
<dbReference type="PROSITE" id="PS51257">
    <property type="entry name" value="PROKAR_LIPOPROTEIN"/>
    <property type="match status" value="1"/>
</dbReference>
<dbReference type="RefSeq" id="WP_181180340.1">
    <property type="nucleotide sequence ID" value="NZ_FAOO01000021.1"/>
</dbReference>
<dbReference type="Proteomes" id="UP000320623">
    <property type="component" value="Unassembled WGS sequence"/>
</dbReference>
<keyword evidence="2" id="KW-1185">Reference proteome</keyword>
<sequence length="339" mass="38756">MKIINLFIFLVSISIVLGCKGKVQRVPIVAQSSSDSYIYFLSQRDSIQSIYRLNLVDHKIEKVLPDSFGAVYELKFSPSGDVAIFKTAEFEGTVGAGFHLIKKPKIYLFDVGTGEVAMLKAFDDSWSVEIRWLNIDTVEVYRISGGYQTGENFKLEIYGFAQDGELLYTKSKEYDWRKGEFPEDFPDVKLSSSDGRYSVEIKEDSIIGVRKIYLVGEGNRFEIFETRWKISQLEWSSDGVYLVFSIVNITPEAVEEPNVKTGEIYYFDTSRRNLYKISSGSGLFNFRFINGTQIIFDKGFENKSEIYLYDLYQQSMKRLTDDDYPDGVSSIPKIIGFSA</sequence>
<reference evidence="2" key="1">
    <citation type="submission" date="2015-11" db="EMBL/GenBank/DDBJ databases">
        <authorList>
            <person name="Varghese N."/>
        </authorList>
    </citation>
    <scope>NUCLEOTIDE SEQUENCE [LARGE SCALE GENOMIC DNA]</scope>
</reference>
<dbReference type="SUPFAM" id="SSF82171">
    <property type="entry name" value="DPP6 N-terminal domain-like"/>
    <property type="match status" value="1"/>
</dbReference>
<proteinExistence type="predicted"/>
<evidence type="ECO:0000313" key="1">
    <source>
        <dbReference type="EMBL" id="CUU08396.1"/>
    </source>
</evidence>
<accession>A0A0S4NAR2</accession>
<dbReference type="STRING" id="1643428.GCA_001442855_02031"/>
<evidence type="ECO:0000313" key="2">
    <source>
        <dbReference type="Proteomes" id="UP000320623"/>
    </source>
</evidence>
<evidence type="ECO:0008006" key="3">
    <source>
        <dbReference type="Google" id="ProtNLM"/>
    </source>
</evidence>